<dbReference type="EMBL" id="JAUHPV010000009">
    <property type="protein sequence ID" value="MDN4473982.1"/>
    <property type="molecule type" value="Genomic_DNA"/>
</dbReference>
<dbReference type="Pfam" id="PF10094">
    <property type="entry name" value="DUF2332"/>
    <property type="match status" value="1"/>
</dbReference>
<sequence length="347" mass="37617">MGTSPWDPATRTDLGDIAAAVLRWSEAAVDSPLYSFLARRIADDPAMLRVVAQIDRTPPLNLLFGGVRLALTPDSELAAWYPVLVGDAALTPDDALWEAFRSYVLTHADALIEIGRTRRTQTNEAGRSAAVMPWIAEAAARWREPVHLVDVGTSAGLNLCMDRFAHDYGTGVVQARLPASTSLTLHCENRGGLALPHAAPAIATRTGLDLAPIDASDPDQAAWLEALVWPEHIERLDRLRKALQIRAETPVALMEGDAIDLLPQLDRLLPPGPVVVMHTVMAYQLTPEQQVALDAACLVLSRKRPTARVSMEPAGAPTHTAIRTGLTRSTAQVRAKAHAHGRWIDRA</sequence>
<evidence type="ECO:0000313" key="1">
    <source>
        <dbReference type="EMBL" id="MDN4473982.1"/>
    </source>
</evidence>
<evidence type="ECO:0000313" key="2">
    <source>
        <dbReference type="Proteomes" id="UP001172738"/>
    </source>
</evidence>
<dbReference type="InterPro" id="IPR011200">
    <property type="entry name" value="UCP012608"/>
</dbReference>
<name>A0ABT8G4J7_9MICO</name>
<reference evidence="1" key="1">
    <citation type="submission" date="2023-06" db="EMBL/GenBank/DDBJ databases">
        <title>SYSU T00b26.</title>
        <authorList>
            <person name="Gao L."/>
            <person name="Fang B.-Z."/>
            <person name="Li W.-J."/>
        </authorList>
    </citation>
    <scope>NUCLEOTIDE SEQUENCE</scope>
    <source>
        <strain evidence="1">SYSU T00b26</strain>
    </source>
</reference>
<comment type="caution">
    <text evidence="1">The sequence shown here is derived from an EMBL/GenBank/DDBJ whole genome shotgun (WGS) entry which is preliminary data.</text>
</comment>
<accession>A0ABT8G4J7</accession>
<gene>
    <name evidence="1" type="ORF">QQX04_13355</name>
</gene>
<proteinExistence type="predicted"/>
<dbReference type="Proteomes" id="UP001172738">
    <property type="component" value="Unassembled WGS sequence"/>
</dbReference>
<dbReference type="RefSeq" id="WP_301130009.1">
    <property type="nucleotide sequence ID" value="NZ_JAUHPV010000009.1"/>
</dbReference>
<protein>
    <submittedName>
        <fullName evidence="1">DUF2332 domain-containing protein</fullName>
    </submittedName>
</protein>
<organism evidence="1 2">
    <name type="scientific">Demequina zhanjiangensis</name>
    <dbReference type="NCBI Taxonomy" id="3051659"/>
    <lineage>
        <taxon>Bacteria</taxon>
        <taxon>Bacillati</taxon>
        <taxon>Actinomycetota</taxon>
        <taxon>Actinomycetes</taxon>
        <taxon>Micrococcales</taxon>
        <taxon>Demequinaceae</taxon>
        <taxon>Demequina</taxon>
    </lineage>
</organism>
<keyword evidence="2" id="KW-1185">Reference proteome</keyword>